<feature type="compositionally biased region" description="Polar residues" evidence="13">
    <location>
        <begin position="263"/>
        <end position="282"/>
    </location>
</feature>
<dbReference type="InterPro" id="IPR036060">
    <property type="entry name" value="Znf_C2H2C_sf"/>
</dbReference>
<evidence type="ECO:0000256" key="11">
    <source>
        <dbReference type="PROSITE-ProRule" id="PRU01143"/>
    </source>
</evidence>
<evidence type="ECO:0000256" key="13">
    <source>
        <dbReference type="SAM" id="MobiDB-lite"/>
    </source>
</evidence>
<dbReference type="PANTHER" id="PTHR10816">
    <property type="entry name" value="MYELIN TRANSCRIPTION FACTOR 1-RELATED"/>
    <property type="match status" value="1"/>
</dbReference>
<feature type="region of interest" description="Disordered" evidence="13">
    <location>
        <begin position="789"/>
        <end position="859"/>
    </location>
</feature>
<evidence type="ECO:0000256" key="4">
    <source>
        <dbReference type="ARBA" id="ARBA00022737"/>
    </source>
</evidence>
<feature type="compositionally biased region" description="Gly residues" evidence="13">
    <location>
        <begin position="124"/>
        <end position="138"/>
    </location>
</feature>
<sequence>MWREIGVREGSGVYGCPLAKKRKSLDRQTLETSPKRSTYLDDMDNSTMEECYETDGTEEMDDREEEEDEGAVEEEEEEEEEGEVEEEEEEMEGYMDYNSNRMMEMKLQDVCSFFPTEDDQMSNGEGGEGDGGGGGGSAKSGPLMEKDDNNNEEYENYDELVANDVVRETVDSLKLLAQGHGAVLADNLDGQEFEDGTAENGTENDCTHNGGNAHSGGNGQVKTTGNGQIENSDEEVCLSSLECLRNQCFDLARKLSETKSTDRNGPSQQNHFSCGDPNQQPQHHGYGDFHHSQDDRRSLDRNYSDMDNLMKLEEQLSPRSKAFSSCAQDDRYHSNHRDFDEDTASVTSDRSEEVFDMTKGNLSLLEKAIALESERAKAMRDKMAAEAARRDGVRYNHEDHGPRHGYGVERKARLPDGLKKPFYHKGQAFSANLEIRISVAAGAAAAAYVVKIGQHGNIRGCFARRQERESVSDTWLRRHSLSGCPHKDRVPPESKHFSHTPVKHIFTQPAAFVFFDVQESACFPWSLLCLARPVCCALAVVIGLRLIFQRGLWLCMRMFLSVLRLAARDAAMSIATETPTEDAFSTMPLKSLSRLSLSGCPIAAAEKLAKAQEKHQSCDGPKSNQASDRVLRPMCFVKQLDYPQYGYKNNVSTSTPRSNLAKELEKYSKTSFDYSAFDGSNNHQVYGKRAIAPKVHGQRDTSPKGYDAKRYCKNSSSASSTTSTYAPSSSSSSLSCGGGGGGAGGGRGGGGSSASSTCSKSSFDYSHDMEAAHMAATAILNLSTRCREMPHGMGGKPQDLCSQRRLPENENEGDRIEKEQRNVTVEKERGGDGDTEKEEEQGRAEEGIKAKSKRTSKEKWNGIKLAGNKHLKHSQTNLRQMWKFNSEGVFGRSRHRGLTSGGQFCRQSPGLDVDENGTLDLSMSKRLCSGSGGGDSVLTPLEPMSPQRQAALLGSRCYGMGDAADCWDLPLDYTKIKHIDEDEKEPDDLDPFHDLLEDRSYTTDVNMPSPKPKYVQCKESKKDLITLSGCPLADKSIRSMLANNAQELKCPTPGCDGSGHITGNYASHRRAQITHFGHSPSCHFVGFGGQFSTADIHYGHVTGKYASHRSASGCPIAAKRQKDGYLNGIQFTWKSGKTEGMSCPTPGCDGSGHVSGSFLTHRSLSGCPRATSAMRKARLSGVEMLTIKQQRASNGLEHEEDIKQLDEEIKDLSESNSQVEADMIKLRTQITTMESNLKSIEEENKVIEQQNESLLHELANLSQSLINSLANVQLPHMKPLAHKEPPLRNNSCLQLHQQEPISEQNFDAYVTTLTDMYTNQDQYQSPENKALLENIKQAVQGIQV</sequence>
<gene>
    <name evidence="15" type="ORF">D9C73_020277</name>
</gene>
<comment type="similarity">
    <text evidence="2">Belongs to the MYT1 family.</text>
</comment>
<dbReference type="Gene3D" id="4.10.320.30">
    <property type="match status" value="3"/>
</dbReference>
<evidence type="ECO:0000256" key="5">
    <source>
        <dbReference type="ARBA" id="ARBA00022771"/>
    </source>
</evidence>
<evidence type="ECO:0000256" key="6">
    <source>
        <dbReference type="ARBA" id="ARBA00022833"/>
    </source>
</evidence>
<dbReference type="FunFam" id="4.10.320.30:FF:000001">
    <property type="entry name" value="Myelin transcription factor 1-like, a"/>
    <property type="match status" value="1"/>
</dbReference>
<dbReference type="InterPro" id="IPR002515">
    <property type="entry name" value="Znf_C2H2C"/>
</dbReference>
<dbReference type="Proteomes" id="UP000298787">
    <property type="component" value="Chromosome 18"/>
</dbReference>
<keyword evidence="16" id="KW-1185">Reference proteome</keyword>
<reference evidence="15 16" key="1">
    <citation type="submission" date="2019-01" db="EMBL/GenBank/DDBJ databases">
        <title>Genome Assembly of Collichthys lucidus.</title>
        <authorList>
            <person name="Cai M."/>
            <person name="Xiao S."/>
        </authorList>
    </citation>
    <scope>NUCLEOTIDE SEQUENCE [LARGE SCALE GENOMIC DNA]</scope>
    <source>
        <strain evidence="15">JT15FE1705JMU</strain>
        <tissue evidence="15">Muscle</tissue>
    </source>
</reference>
<comment type="subcellular location">
    <subcellularLocation>
        <location evidence="1">Nucleus</location>
    </subcellularLocation>
</comment>
<keyword evidence="6" id="KW-0862">Zinc</keyword>
<evidence type="ECO:0000313" key="15">
    <source>
        <dbReference type="EMBL" id="TKS86160.1"/>
    </source>
</evidence>
<keyword evidence="5 11" id="KW-0863">Zinc-finger</keyword>
<evidence type="ECO:0000256" key="3">
    <source>
        <dbReference type="ARBA" id="ARBA00022723"/>
    </source>
</evidence>
<feature type="region of interest" description="Disordered" evidence="13">
    <location>
        <begin position="258"/>
        <end position="301"/>
    </location>
</feature>
<feature type="domain" description="Myelin transcription factor 1" evidence="14">
    <location>
        <begin position="647"/>
        <end position="813"/>
    </location>
</feature>
<organism evidence="15 16">
    <name type="scientific">Collichthys lucidus</name>
    <name type="common">Big head croaker</name>
    <name type="synonym">Sciaena lucida</name>
    <dbReference type="NCBI Taxonomy" id="240159"/>
    <lineage>
        <taxon>Eukaryota</taxon>
        <taxon>Metazoa</taxon>
        <taxon>Chordata</taxon>
        <taxon>Craniata</taxon>
        <taxon>Vertebrata</taxon>
        <taxon>Euteleostomi</taxon>
        <taxon>Actinopterygii</taxon>
        <taxon>Neopterygii</taxon>
        <taxon>Teleostei</taxon>
        <taxon>Neoteleostei</taxon>
        <taxon>Acanthomorphata</taxon>
        <taxon>Eupercaria</taxon>
        <taxon>Sciaenidae</taxon>
        <taxon>Collichthys</taxon>
    </lineage>
</organism>
<feature type="region of interest" description="Disordered" evidence="13">
    <location>
        <begin position="187"/>
        <end position="227"/>
    </location>
</feature>
<feature type="compositionally biased region" description="Basic and acidic residues" evidence="13">
    <location>
        <begin position="285"/>
        <end position="301"/>
    </location>
</feature>
<feature type="coiled-coil region" evidence="12">
    <location>
        <begin position="1195"/>
        <end position="1264"/>
    </location>
</feature>
<evidence type="ECO:0000313" key="16">
    <source>
        <dbReference type="Proteomes" id="UP000298787"/>
    </source>
</evidence>
<keyword evidence="7" id="KW-0805">Transcription regulation</keyword>
<dbReference type="SUPFAM" id="SSF103637">
    <property type="entry name" value="CCHHC domain"/>
    <property type="match status" value="3"/>
</dbReference>
<dbReference type="STRING" id="240159.A0A4U5VER9"/>
<evidence type="ECO:0000256" key="12">
    <source>
        <dbReference type="SAM" id="Coils"/>
    </source>
</evidence>
<dbReference type="Pfam" id="PF01530">
    <property type="entry name" value="zf-C2HC"/>
    <property type="match status" value="2"/>
</dbReference>
<proteinExistence type="inferred from homology"/>
<keyword evidence="12" id="KW-0175">Coiled coil</keyword>
<evidence type="ECO:0000256" key="1">
    <source>
        <dbReference type="ARBA" id="ARBA00004123"/>
    </source>
</evidence>
<keyword evidence="9" id="KW-0804">Transcription</keyword>
<evidence type="ECO:0000256" key="10">
    <source>
        <dbReference type="ARBA" id="ARBA00023242"/>
    </source>
</evidence>
<dbReference type="GO" id="GO:0005634">
    <property type="term" value="C:nucleus"/>
    <property type="evidence" value="ECO:0007669"/>
    <property type="project" value="UniProtKB-SubCell"/>
</dbReference>
<accession>A0A4U5VER9</accession>
<name>A0A4U5VER9_COLLU</name>
<keyword evidence="10" id="KW-0539">Nucleus</keyword>
<dbReference type="Pfam" id="PF08474">
    <property type="entry name" value="MYT1"/>
    <property type="match status" value="2"/>
</dbReference>
<feature type="compositionally biased region" description="Basic and acidic residues" evidence="13">
    <location>
        <begin position="805"/>
        <end position="859"/>
    </location>
</feature>
<feature type="compositionally biased region" description="Basic and acidic residues" evidence="13">
    <location>
        <begin position="697"/>
        <end position="710"/>
    </location>
</feature>
<dbReference type="InterPro" id="IPR013681">
    <property type="entry name" value="Myelin_TF"/>
</dbReference>
<evidence type="ECO:0000256" key="8">
    <source>
        <dbReference type="ARBA" id="ARBA00023125"/>
    </source>
</evidence>
<dbReference type="EMBL" id="CM014095">
    <property type="protein sequence ID" value="TKS86160.1"/>
    <property type="molecule type" value="Genomic_DNA"/>
</dbReference>
<dbReference type="GO" id="GO:0000978">
    <property type="term" value="F:RNA polymerase II cis-regulatory region sequence-specific DNA binding"/>
    <property type="evidence" value="ECO:0007669"/>
    <property type="project" value="TreeGrafter"/>
</dbReference>
<evidence type="ECO:0000256" key="7">
    <source>
        <dbReference type="ARBA" id="ARBA00023015"/>
    </source>
</evidence>
<feature type="region of interest" description="Disordered" evidence="13">
    <location>
        <begin position="21"/>
        <end position="97"/>
    </location>
</feature>
<protein>
    <submittedName>
        <fullName evidence="15">Myelin transcription factor 1-like protein</fullName>
    </submittedName>
</protein>
<feature type="compositionally biased region" description="Acidic residues" evidence="13">
    <location>
        <begin position="50"/>
        <end position="93"/>
    </location>
</feature>
<feature type="compositionally biased region" description="Low complexity" evidence="13">
    <location>
        <begin position="715"/>
        <end position="735"/>
    </location>
</feature>
<keyword evidence="3" id="KW-0479">Metal-binding</keyword>
<feature type="compositionally biased region" description="Gly residues" evidence="13">
    <location>
        <begin position="736"/>
        <end position="752"/>
    </location>
</feature>
<keyword evidence="4" id="KW-0677">Repeat</keyword>
<feature type="region of interest" description="Disordered" evidence="13">
    <location>
        <begin position="688"/>
        <end position="760"/>
    </location>
</feature>
<evidence type="ECO:0000256" key="2">
    <source>
        <dbReference type="ARBA" id="ARBA00010194"/>
    </source>
</evidence>
<feature type="domain" description="Myelin transcription factor 1" evidence="14">
    <location>
        <begin position="904"/>
        <end position="1017"/>
    </location>
</feature>
<dbReference type="GO" id="GO:0000981">
    <property type="term" value="F:DNA-binding transcription factor activity, RNA polymerase II-specific"/>
    <property type="evidence" value="ECO:0007669"/>
    <property type="project" value="TreeGrafter"/>
</dbReference>
<feature type="region of interest" description="Disordered" evidence="13">
    <location>
        <begin position="115"/>
        <end position="150"/>
    </location>
</feature>
<dbReference type="PANTHER" id="PTHR10816:SF11">
    <property type="entry name" value="MYELIN TRANSCRIPTION FACTOR 1-LIKE PROTEIN"/>
    <property type="match status" value="1"/>
</dbReference>
<keyword evidence="8" id="KW-0238">DNA-binding</keyword>
<evidence type="ECO:0000256" key="9">
    <source>
        <dbReference type="ARBA" id="ARBA00023163"/>
    </source>
</evidence>
<dbReference type="GO" id="GO:0008270">
    <property type="term" value="F:zinc ion binding"/>
    <property type="evidence" value="ECO:0007669"/>
    <property type="project" value="UniProtKB-KW"/>
</dbReference>
<dbReference type="PROSITE" id="PS51802">
    <property type="entry name" value="ZF_CCHHC"/>
    <property type="match status" value="2"/>
</dbReference>
<evidence type="ECO:0000259" key="14">
    <source>
        <dbReference type="Pfam" id="PF08474"/>
    </source>
</evidence>